<dbReference type="GO" id="GO:0006543">
    <property type="term" value="P:L-glutamine catabolic process"/>
    <property type="evidence" value="ECO:0007669"/>
    <property type="project" value="TreeGrafter"/>
</dbReference>
<evidence type="ECO:0000256" key="2">
    <source>
        <dbReference type="ARBA" id="ARBA00012918"/>
    </source>
</evidence>
<evidence type="ECO:0000256" key="3">
    <source>
        <dbReference type="ARBA" id="ARBA00022737"/>
    </source>
</evidence>
<dbReference type="HAMAP" id="MF_00313">
    <property type="entry name" value="Glutaminase"/>
    <property type="match status" value="1"/>
</dbReference>
<sequence length="570" mass="64404">MSIFSRVARQCLLLNRQKPCSLLASRSVHLECDALDKYSHWKDQIFDIYKDPEKNAIPVSFIFKTLREHGLGSDHPRVSCLEENIKRVLALRPSDEILQDHFLDRATFRECISPSIELLNRALQKKLVIPEWKSFTSTIANIYDECANIKDGNVATYIPELARADPNLWGAAICTIDGQRGRWGDAKSSFCIQSVSKPFTYAIVVDECGVENVHKYVGQEPSGRLFNDICLDSENKPHNPMVNAGAIAVTSLLKPSTTLSERFGYIMERMRQFTANEKLSFNNAVYLSERESADRNYAIGFYMREHKCFPEDVNDYAKFKEVLDLYFMLCSIETDVETLSVMAATLANGGVCPLNQERTVCHQAVRDTLTLMHSCGMYDYSGKFAFYVGIPSKSGVSGAMMVVVPNVLGMALYSPPLDQLGNSVRGVEFAKKLVAQFNFHNFDNIQYGPKRKVDPRHTDQHLQQQVSNLFFAVRVGDISEIKRYILKGYRLDEADYDDRTVLHVAASEGLPHILHYLLEKWPTSSIDMRDRFGQTPLNNAVTFDHKKCAAHLKAFMGEKGVTEPKICPSA</sequence>
<comment type="caution">
    <text evidence="9">The sequence shown here is derived from an EMBL/GenBank/DDBJ whole genome shotgun (WGS) entry which is preliminary data.</text>
</comment>
<keyword evidence="3" id="KW-0677">Repeat</keyword>
<evidence type="ECO:0000256" key="1">
    <source>
        <dbReference type="ARBA" id="ARBA00011076"/>
    </source>
</evidence>
<evidence type="ECO:0000313" key="9">
    <source>
        <dbReference type="EMBL" id="KAK0405513.1"/>
    </source>
</evidence>
<proteinExistence type="inferred from homology"/>
<dbReference type="InterPro" id="IPR041541">
    <property type="entry name" value="Glutaminase_EF-hand"/>
</dbReference>
<dbReference type="GO" id="GO:0004359">
    <property type="term" value="F:glutaminase activity"/>
    <property type="evidence" value="ECO:0007669"/>
    <property type="project" value="UniProtKB-EC"/>
</dbReference>
<evidence type="ECO:0000256" key="7">
    <source>
        <dbReference type="ARBA" id="ARBA00077251"/>
    </source>
</evidence>
<evidence type="ECO:0000256" key="5">
    <source>
        <dbReference type="ARBA" id="ARBA00023043"/>
    </source>
</evidence>
<dbReference type="Pfam" id="PF04960">
    <property type="entry name" value="Glutaminase"/>
    <property type="match status" value="1"/>
</dbReference>
<dbReference type="Proteomes" id="UP001175271">
    <property type="component" value="Unassembled WGS sequence"/>
</dbReference>
<dbReference type="FunFam" id="3.40.710.10:FF:000008">
    <property type="entry name" value="Glutaminase, isoform E"/>
    <property type="match status" value="1"/>
</dbReference>
<reference evidence="9" key="1">
    <citation type="submission" date="2023-06" db="EMBL/GenBank/DDBJ databases">
        <title>Genomic analysis of the entomopathogenic nematode Steinernema hermaphroditum.</title>
        <authorList>
            <person name="Schwarz E.M."/>
            <person name="Heppert J.K."/>
            <person name="Baniya A."/>
            <person name="Schwartz H.T."/>
            <person name="Tan C.-H."/>
            <person name="Antoshechkin I."/>
            <person name="Sternberg P.W."/>
            <person name="Goodrich-Blair H."/>
            <person name="Dillman A.R."/>
        </authorList>
    </citation>
    <scope>NUCLEOTIDE SEQUENCE</scope>
    <source>
        <strain evidence="9">PS9179</strain>
        <tissue evidence="9">Whole animal</tissue>
    </source>
</reference>
<dbReference type="InterPro" id="IPR036770">
    <property type="entry name" value="Ankyrin_rpt-contain_sf"/>
</dbReference>
<evidence type="ECO:0000259" key="8">
    <source>
        <dbReference type="Pfam" id="PF17959"/>
    </source>
</evidence>
<comment type="similarity">
    <text evidence="1">Belongs to the glutaminase family.</text>
</comment>
<dbReference type="SUPFAM" id="SSF56601">
    <property type="entry name" value="beta-lactamase/transpeptidase-like"/>
    <property type="match status" value="1"/>
</dbReference>
<evidence type="ECO:0000256" key="4">
    <source>
        <dbReference type="ARBA" id="ARBA00022801"/>
    </source>
</evidence>
<dbReference type="InterPro" id="IPR002110">
    <property type="entry name" value="Ankyrin_rpt"/>
</dbReference>
<accession>A0AA39LQ66</accession>
<dbReference type="PANTHER" id="PTHR12544">
    <property type="entry name" value="GLUTAMINASE"/>
    <property type="match status" value="1"/>
</dbReference>
<dbReference type="AlphaFoldDB" id="A0AA39LQ66"/>
<dbReference type="InterPro" id="IPR012338">
    <property type="entry name" value="Beta-lactam/transpept-like"/>
</dbReference>
<keyword evidence="10" id="KW-1185">Reference proteome</keyword>
<protein>
    <recommendedName>
        <fullName evidence="2">glutaminase</fullName>
        <ecNumber evidence="2">3.5.1.2</ecNumber>
    </recommendedName>
    <alternativeName>
        <fullName evidence="7">L-glutamine amidohydrolase</fullName>
    </alternativeName>
</protein>
<evidence type="ECO:0000313" key="10">
    <source>
        <dbReference type="Proteomes" id="UP001175271"/>
    </source>
</evidence>
<name>A0AA39LQ66_9BILA</name>
<dbReference type="Gene3D" id="3.40.710.10">
    <property type="entry name" value="DD-peptidase/beta-lactamase superfamily"/>
    <property type="match status" value="1"/>
</dbReference>
<dbReference type="Pfam" id="PF17959">
    <property type="entry name" value="EF-hand_14"/>
    <property type="match status" value="1"/>
</dbReference>
<comment type="catalytic activity">
    <reaction evidence="6">
        <text>L-glutamine + H2O = L-glutamate + NH4(+)</text>
        <dbReference type="Rhea" id="RHEA:15889"/>
        <dbReference type="ChEBI" id="CHEBI:15377"/>
        <dbReference type="ChEBI" id="CHEBI:28938"/>
        <dbReference type="ChEBI" id="CHEBI:29985"/>
        <dbReference type="ChEBI" id="CHEBI:58359"/>
        <dbReference type="EC" id="3.5.1.2"/>
    </reaction>
</comment>
<dbReference type="Gene3D" id="1.25.40.20">
    <property type="entry name" value="Ankyrin repeat-containing domain"/>
    <property type="match status" value="1"/>
</dbReference>
<keyword evidence="5" id="KW-0040">ANK repeat</keyword>
<dbReference type="GO" id="GO:0006537">
    <property type="term" value="P:glutamate biosynthetic process"/>
    <property type="evidence" value="ECO:0007669"/>
    <property type="project" value="TreeGrafter"/>
</dbReference>
<evidence type="ECO:0000256" key="6">
    <source>
        <dbReference type="ARBA" id="ARBA00049534"/>
    </source>
</evidence>
<dbReference type="EMBL" id="JAUCMV010000004">
    <property type="protein sequence ID" value="KAK0405513.1"/>
    <property type="molecule type" value="Genomic_DNA"/>
</dbReference>
<dbReference type="EC" id="3.5.1.2" evidence="2"/>
<gene>
    <name evidence="9" type="ORF">QR680_018032</name>
</gene>
<dbReference type="Pfam" id="PF12796">
    <property type="entry name" value="Ank_2"/>
    <property type="match status" value="1"/>
</dbReference>
<organism evidence="9 10">
    <name type="scientific">Steinernema hermaphroditum</name>
    <dbReference type="NCBI Taxonomy" id="289476"/>
    <lineage>
        <taxon>Eukaryota</taxon>
        <taxon>Metazoa</taxon>
        <taxon>Ecdysozoa</taxon>
        <taxon>Nematoda</taxon>
        <taxon>Chromadorea</taxon>
        <taxon>Rhabditida</taxon>
        <taxon>Tylenchina</taxon>
        <taxon>Panagrolaimomorpha</taxon>
        <taxon>Strongyloidoidea</taxon>
        <taxon>Steinernematidae</taxon>
        <taxon>Steinernema</taxon>
    </lineage>
</organism>
<dbReference type="SUPFAM" id="SSF48403">
    <property type="entry name" value="Ankyrin repeat"/>
    <property type="match status" value="1"/>
</dbReference>
<dbReference type="Gene3D" id="1.10.238.210">
    <property type="match status" value="1"/>
</dbReference>
<keyword evidence="4" id="KW-0378">Hydrolase</keyword>
<dbReference type="PANTHER" id="PTHR12544:SF51">
    <property type="entry name" value="GLUTAMINASE 3-RELATED"/>
    <property type="match status" value="1"/>
</dbReference>
<dbReference type="InterPro" id="IPR015868">
    <property type="entry name" value="Glutaminase"/>
</dbReference>
<dbReference type="NCBIfam" id="TIGR03814">
    <property type="entry name" value="Gln_ase"/>
    <property type="match status" value="1"/>
</dbReference>
<feature type="domain" description="Glutaminase EF-hand" evidence="8">
    <location>
        <begin position="42"/>
        <end position="130"/>
    </location>
</feature>